<reference evidence="2 3" key="1">
    <citation type="submission" date="2019-07" db="EMBL/GenBank/DDBJ databases">
        <title>Genome sequencing of lignin-degrading bacterial isolates.</title>
        <authorList>
            <person name="Gladden J."/>
        </authorList>
    </citation>
    <scope>NUCLEOTIDE SEQUENCE [LARGE SCALE GENOMIC DNA]</scope>
    <source>
        <strain evidence="2 3">J19</strain>
    </source>
</reference>
<evidence type="ECO:0000313" key="2">
    <source>
        <dbReference type="EMBL" id="TWH05598.1"/>
    </source>
</evidence>
<proteinExistence type="predicted"/>
<dbReference type="RefSeq" id="WP_037034935.1">
    <property type="nucleotide sequence ID" value="NZ_VLJS01000086.1"/>
</dbReference>
<dbReference type="EMBL" id="VLJS01000086">
    <property type="protein sequence ID" value="TWH05598.1"/>
    <property type="molecule type" value="Genomic_DNA"/>
</dbReference>
<comment type="caution">
    <text evidence="2">The sequence shown here is derived from an EMBL/GenBank/DDBJ whole genome shotgun (WGS) entry which is preliminary data.</text>
</comment>
<organism evidence="2 3">
    <name type="scientific">Pseudoxanthomonas taiwanensis J19</name>
    <dbReference type="NCBI Taxonomy" id="935569"/>
    <lineage>
        <taxon>Bacteria</taxon>
        <taxon>Pseudomonadati</taxon>
        <taxon>Pseudomonadota</taxon>
        <taxon>Gammaproteobacteria</taxon>
        <taxon>Lysobacterales</taxon>
        <taxon>Lysobacteraceae</taxon>
        <taxon>Pseudoxanthomonas</taxon>
    </lineage>
</organism>
<evidence type="ECO:0000256" key="1">
    <source>
        <dbReference type="SAM" id="MobiDB-lite"/>
    </source>
</evidence>
<dbReference type="SUPFAM" id="SSF117070">
    <property type="entry name" value="LEA14-like"/>
    <property type="match status" value="1"/>
</dbReference>
<gene>
    <name evidence="2" type="ORF">L613_005500000030</name>
</gene>
<dbReference type="Proteomes" id="UP000321583">
    <property type="component" value="Unassembled WGS sequence"/>
</dbReference>
<sequence length="161" mass="17097">MNFPRRFLPVLALALAMALLAGCGGKVKRVSAPAASIQQLTVESDGSWTVDLRLHNYSSMSMRFERVSLAVSVDEHEAGTLEATPAISIGPSAADTVRATLRPQPMARLAVADALAGRRALSYRLQGNVSATPEEASKPRSFELDARSSLNPAPGLQGVLR</sequence>
<keyword evidence="3" id="KW-1185">Reference proteome</keyword>
<evidence type="ECO:0000313" key="3">
    <source>
        <dbReference type="Proteomes" id="UP000321583"/>
    </source>
</evidence>
<dbReference type="Gene3D" id="2.60.40.1820">
    <property type="match status" value="1"/>
</dbReference>
<name>A0A562D7L7_9GAMM</name>
<dbReference type="PROSITE" id="PS51257">
    <property type="entry name" value="PROKAR_LIPOPROTEIN"/>
    <property type="match status" value="1"/>
</dbReference>
<dbReference type="AlphaFoldDB" id="A0A562D7L7"/>
<feature type="compositionally biased region" description="Basic and acidic residues" evidence="1">
    <location>
        <begin position="135"/>
        <end position="146"/>
    </location>
</feature>
<protein>
    <submittedName>
        <fullName evidence="2">Late embryogenesis abundant protein</fullName>
    </submittedName>
</protein>
<dbReference type="OrthoDB" id="5954188at2"/>
<feature type="region of interest" description="Disordered" evidence="1">
    <location>
        <begin position="129"/>
        <end position="161"/>
    </location>
</feature>
<accession>A0A562D7L7</accession>